<protein>
    <recommendedName>
        <fullName evidence="3">YbbR-like domain-containing protein YbbR</fullName>
    </recommendedName>
</protein>
<sequence>MDKMMDNPWFLRIISLLFAVLLFISVQNELEGNEINAAGTSVESIPNVPLQVYYDDDNLVVTGAPQTVTLNIEGPSNLVLSAQTMQDYTVFIDLRELTLGQHEVEIQYENLPERLKVRTDPQTVTVNIEELITEEFTVEPDMNERLLADNYVVKSTNVEPNRVSVTGARSVIEAISFVKATVSGEEGLDESFTQEARVRVLDRELNKLDVIVEPEVVNVAVEIEPYSKEVPIVIEQEGTPPNGVTINSVTSTISSVRVYGTRTAVDSLEELEVNVDVSEIQESGTVDIELDKPEGISQFSRDTLPVTFDVTVEQQEAEPEGEASNDAAALDPEVEEETTTTRTFENVPMVVAGLAEEWKSTFAIPSEGVVNITATGPESEVNELSVSDVQVSINASTVSEAGEYALPITIEGPDTATWVAELEQATIVVEQA</sequence>
<dbReference type="OrthoDB" id="2960905at2"/>
<dbReference type="RefSeq" id="WP_094943900.1">
    <property type="nucleotide sequence ID" value="NZ_NOKQ01000253.1"/>
</dbReference>
<dbReference type="InterPro" id="IPR053154">
    <property type="entry name" value="c-di-AMP_regulator"/>
</dbReference>
<dbReference type="Proteomes" id="UP000217065">
    <property type="component" value="Unassembled WGS sequence"/>
</dbReference>
<comment type="caution">
    <text evidence="1">The sequence shown here is derived from an EMBL/GenBank/DDBJ whole genome shotgun (WGS) entry which is preliminary data.</text>
</comment>
<dbReference type="Pfam" id="PF07949">
    <property type="entry name" value="YbbR"/>
    <property type="match status" value="3"/>
</dbReference>
<dbReference type="PANTHER" id="PTHR37804:SF1">
    <property type="entry name" value="CDAA REGULATORY PROTEIN CDAR"/>
    <property type="match status" value="1"/>
</dbReference>
<evidence type="ECO:0000313" key="1">
    <source>
        <dbReference type="EMBL" id="OZS77341.1"/>
    </source>
</evidence>
<dbReference type="Gene3D" id="2.170.120.40">
    <property type="entry name" value="YbbR-like domain"/>
    <property type="match status" value="2"/>
</dbReference>
<evidence type="ECO:0000313" key="2">
    <source>
        <dbReference type="Proteomes" id="UP000217065"/>
    </source>
</evidence>
<accession>A0A264W1A3</accession>
<name>A0A264W1A3_9BACL</name>
<dbReference type="AlphaFoldDB" id="A0A264W1A3"/>
<dbReference type="Gene3D" id="2.170.120.30">
    <property type="match status" value="2"/>
</dbReference>
<keyword evidence="2" id="KW-1185">Reference proteome</keyword>
<evidence type="ECO:0008006" key="3">
    <source>
        <dbReference type="Google" id="ProtNLM"/>
    </source>
</evidence>
<organism evidence="1 2">
    <name type="scientific">Tetzosporium hominis</name>
    <dbReference type="NCBI Taxonomy" id="2020506"/>
    <lineage>
        <taxon>Bacteria</taxon>
        <taxon>Bacillati</taxon>
        <taxon>Bacillota</taxon>
        <taxon>Bacilli</taxon>
        <taxon>Bacillales</taxon>
        <taxon>Caryophanaceae</taxon>
        <taxon>Tetzosporium</taxon>
    </lineage>
</organism>
<dbReference type="PANTHER" id="PTHR37804">
    <property type="entry name" value="CDAA REGULATORY PROTEIN CDAR"/>
    <property type="match status" value="1"/>
</dbReference>
<dbReference type="InterPro" id="IPR012505">
    <property type="entry name" value="YbbR"/>
</dbReference>
<reference evidence="1 2" key="1">
    <citation type="submission" date="2017-07" db="EMBL/GenBank/DDBJ databases">
        <title>Tetzosporium hominis gen.nov. sp.nov.</title>
        <authorList>
            <person name="Tetz G."/>
            <person name="Tetz V."/>
        </authorList>
    </citation>
    <scope>NUCLEOTIDE SEQUENCE [LARGE SCALE GENOMIC DNA]</scope>
    <source>
        <strain evidence="1 2">VT-49</strain>
    </source>
</reference>
<gene>
    <name evidence="1" type="ORF">CF394_11850</name>
</gene>
<dbReference type="EMBL" id="NOKQ01000253">
    <property type="protein sequence ID" value="OZS77341.1"/>
    <property type="molecule type" value="Genomic_DNA"/>
</dbReference>
<proteinExistence type="predicted"/>